<sequence>MVILNILVEGQTEAKFVKEVLKPHLNPQGIYPKPYLVTTDRSQNICGGSANYAKIKNEINRLWREKNSQPVMLTTMFDLYGLPTGFPNFDQANKLSDPYLKVKYLEDSFAGDIDDHRFIPYIQLHEFEALIFTDLRETYIDFPQNDQYKKDIDRLFVECNRKYPSPELINENIATTPSKRLEKVIPNYKKLKTSLATQVIAKIGLVKIREKCPHFDRWVTQLEGLT</sequence>
<comment type="caution">
    <text evidence="1">The sequence shown here is derived from an EMBL/GenBank/DDBJ whole genome shotgun (WGS) entry which is preliminary data.</text>
</comment>
<protein>
    <submittedName>
        <fullName evidence="1">DUF4276 family protein</fullName>
    </submittedName>
</protein>
<keyword evidence="2" id="KW-1185">Reference proteome</keyword>
<dbReference type="Proteomes" id="UP000631421">
    <property type="component" value="Unassembled WGS sequence"/>
</dbReference>
<name>A0A926Z9N1_9CYAN</name>
<dbReference type="RefSeq" id="WP_190352412.1">
    <property type="nucleotide sequence ID" value="NZ_JACJPY010000075.1"/>
</dbReference>
<gene>
    <name evidence="1" type="ORF">H6F44_17990</name>
</gene>
<dbReference type="InterPro" id="IPR025455">
    <property type="entry name" value="DUF4276"/>
</dbReference>
<reference evidence="1" key="1">
    <citation type="journal article" date="2015" name="ISME J.">
        <title>Draft Genome Sequence of Streptomyces incarnatus NRRL8089, which Produces the Nucleoside Antibiotic Sinefungin.</title>
        <authorList>
            <person name="Oshima K."/>
            <person name="Hattori M."/>
            <person name="Shimizu H."/>
            <person name="Fukuda K."/>
            <person name="Nemoto M."/>
            <person name="Inagaki K."/>
            <person name="Tamura T."/>
        </authorList>
    </citation>
    <scope>NUCLEOTIDE SEQUENCE</scope>
    <source>
        <strain evidence="1">FACHB-1277</strain>
    </source>
</reference>
<dbReference type="Pfam" id="PF14103">
    <property type="entry name" value="DUF4276"/>
    <property type="match status" value="1"/>
</dbReference>
<proteinExistence type="predicted"/>
<evidence type="ECO:0000313" key="2">
    <source>
        <dbReference type="Proteomes" id="UP000631421"/>
    </source>
</evidence>
<reference evidence="1" key="2">
    <citation type="submission" date="2020-08" db="EMBL/GenBank/DDBJ databases">
        <authorList>
            <person name="Chen M."/>
            <person name="Teng W."/>
            <person name="Zhao L."/>
            <person name="Hu C."/>
            <person name="Zhou Y."/>
            <person name="Han B."/>
            <person name="Song L."/>
            <person name="Shu W."/>
        </authorList>
    </citation>
    <scope>NUCLEOTIDE SEQUENCE</scope>
    <source>
        <strain evidence="1">FACHB-1277</strain>
    </source>
</reference>
<dbReference type="AlphaFoldDB" id="A0A926Z9N1"/>
<organism evidence="1 2">
    <name type="scientific">Pseudanabaena cinerea FACHB-1277</name>
    <dbReference type="NCBI Taxonomy" id="2949581"/>
    <lineage>
        <taxon>Bacteria</taxon>
        <taxon>Bacillati</taxon>
        <taxon>Cyanobacteriota</taxon>
        <taxon>Cyanophyceae</taxon>
        <taxon>Pseudanabaenales</taxon>
        <taxon>Pseudanabaenaceae</taxon>
        <taxon>Pseudanabaena</taxon>
        <taxon>Pseudanabaena cinerea</taxon>
    </lineage>
</organism>
<accession>A0A926Z9N1</accession>
<evidence type="ECO:0000313" key="1">
    <source>
        <dbReference type="EMBL" id="MBD2151999.1"/>
    </source>
</evidence>
<dbReference type="EMBL" id="JACJPY010000075">
    <property type="protein sequence ID" value="MBD2151999.1"/>
    <property type="molecule type" value="Genomic_DNA"/>
</dbReference>